<feature type="transmembrane region" description="Helical" evidence="1">
    <location>
        <begin position="36"/>
        <end position="56"/>
    </location>
</feature>
<reference evidence="3" key="1">
    <citation type="submission" date="2018-09" db="EMBL/GenBank/DDBJ databases">
        <title>Chryseolinea sp. KIS68-18 isolated from soil.</title>
        <authorList>
            <person name="Weon H.-Y."/>
            <person name="Kwon S.-W."/>
            <person name="Lee S.A."/>
        </authorList>
    </citation>
    <scope>NUCLEOTIDE SEQUENCE [LARGE SCALE GENOMIC DNA]</scope>
    <source>
        <strain evidence="3">KIS68-18</strain>
    </source>
</reference>
<name>A0A385SRY3_9BACT</name>
<dbReference type="AlphaFoldDB" id="A0A385SRY3"/>
<dbReference type="RefSeq" id="WP_119756613.1">
    <property type="nucleotide sequence ID" value="NZ_CP032382.1"/>
</dbReference>
<dbReference type="Proteomes" id="UP000266183">
    <property type="component" value="Chromosome"/>
</dbReference>
<keyword evidence="1" id="KW-1133">Transmembrane helix</keyword>
<accession>A0A385SRY3</accession>
<dbReference type="EMBL" id="CP032382">
    <property type="protein sequence ID" value="AYB33376.1"/>
    <property type="molecule type" value="Genomic_DNA"/>
</dbReference>
<dbReference type="KEGG" id="chk:D4L85_23540"/>
<evidence type="ECO:0000313" key="3">
    <source>
        <dbReference type="Proteomes" id="UP000266183"/>
    </source>
</evidence>
<proteinExistence type="predicted"/>
<protein>
    <submittedName>
        <fullName evidence="2">Uncharacterized protein</fullName>
    </submittedName>
</protein>
<evidence type="ECO:0000256" key="1">
    <source>
        <dbReference type="SAM" id="Phobius"/>
    </source>
</evidence>
<keyword evidence="1" id="KW-0812">Transmembrane</keyword>
<evidence type="ECO:0000313" key="2">
    <source>
        <dbReference type="EMBL" id="AYB33376.1"/>
    </source>
</evidence>
<keyword evidence="3" id="KW-1185">Reference proteome</keyword>
<organism evidence="2 3">
    <name type="scientific">Chryseolinea soli</name>
    <dbReference type="NCBI Taxonomy" id="2321403"/>
    <lineage>
        <taxon>Bacteria</taxon>
        <taxon>Pseudomonadati</taxon>
        <taxon>Bacteroidota</taxon>
        <taxon>Cytophagia</taxon>
        <taxon>Cytophagales</taxon>
        <taxon>Fulvivirgaceae</taxon>
        <taxon>Chryseolinea</taxon>
    </lineage>
</organism>
<gene>
    <name evidence="2" type="ORF">D4L85_23540</name>
</gene>
<sequence length="66" mass="6911">MKVLLASISLLLLTTLWVYGQVTPPGGGGPPGNPVPITGLEYLLIGGGAYGVSRLMKKKNKSEDKD</sequence>
<keyword evidence="1" id="KW-0472">Membrane</keyword>